<reference evidence="2" key="1">
    <citation type="submission" date="2022-04" db="EMBL/GenBank/DDBJ databases">
        <authorList>
            <person name="Ren T."/>
        </authorList>
    </citation>
    <scope>NUCLEOTIDE SEQUENCE</scope>
    <source>
        <strain evidence="2">F63249</strain>
    </source>
</reference>
<dbReference type="EMBL" id="JALPQF010000016">
    <property type="protein sequence ID" value="MCK8481901.1"/>
    <property type="molecule type" value="Genomic_DNA"/>
</dbReference>
<gene>
    <name evidence="2" type="ORF">MUY34_14805</name>
</gene>
<organism evidence="2 3">
    <name type="scientific">Psychroserpens algicola</name>
    <dbReference type="NCBI Taxonomy" id="1719034"/>
    <lineage>
        <taxon>Bacteria</taxon>
        <taxon>Pseudomonadati</taxon>
        <taxon>Bacteroidota</taxon>
        <taxon>Flavobacteriia</taxon>
        <taxon>Flavobacteriales</taxon>
        <taxon>Flavobacteriaceae</taxon>
        <taxon>Psychroserpens</taxon>
    </lineage>
</organism>
<keyword evidence="1" id="KW-0472">Membrane</keyword>
<proteinExistence type="predicted"/>
<keyword evidence="3" id="KW-1185">Reference proteome</keyword>
<feature type="transmembrane region" description="Helical" evidence="1">
    <location>
        <begin position="16"/>
        <end position="35"/>
    </location>
</feature>
<name>A0ABT0HC49_9FLAO</name>
<accession>A0ABT0HC49</accession>
<dbReference type="Proteomes" id="UP001203687">
    <property type="component" value="Unassembled WGS sequence"/>
</dbReference>
<dbReference type="RefSeq" id="WP_248413690.1">
    <property type="nucleotide sequence ID" value="NZ_JALPQF010000016.1"/>
</dbReference>
<keyword evidence="1" id="KW-0812">Transmembrane</keyword>
<protein>
    <submittedName>
        <fullName evidence="2">Uncharacterized protein</fullName>
    </submittedName>
</protein>
<evidence type="ECO:0000313" key="2">
    <source>
        <dbReference type="EMBL" id="MCK8481901.1"/>
    </source>
</evidence>
<feature type="transmembrane region" description="Helical" evidence="1">
    <location>
        <begin position="124"/>
        <end position="142"/>
    </location>
</feature>
<sequence>MMQEVSVNRLLFKKDFIIALLVMSMPFTFYLYNLAPLELKIWKTSWFEINSGYYQDVNYFFWYLSVKFLTLNLLSIWYITCKYWWKYTLLISIIIEIRKILVIINAREHGFNSLPPYYESLGYSIAYILILTYISYSLGYMIKSKIYKLEVNKEINNKIIKVSDFKTSEYKKFNKLMKGLINEKSKMTKKEYLTKLISLRDQMTIKG</sequence>
<comment type="caution">
    <text evidence="2">The sequence shown here is derived from an EMBL/GenBank/DDBJ whole genome shotgun (WGS) entry which is preliminary data.</text>
</comment>
<evidence type="ECO:0000313" key="3">
    <source>
        <dbReference type="Proteomes" id="UP001203687"/>
    </source>
</evidence>
<feature type="transmembrane region" description="Helical" evidence="1">
    <location>
        <begin position="60"/>
        <end position="80"/>
    </location>
</feature>
<evidence type="ECO:0000256" key="1">
    <source>
        <dbReference type="SAM" id="Phobius"/>
    </source>
</evidence>
<keyword evidence="1" id="KW-1133">Transmembrane helix</keyword>